<dbReference type="EMBL" id="CM018038">
    <property type="protein sequence ID" value="KAA8538439.1"/>
    <property type="molecule type" value="Genomic_DNA"/>
</dbReference>
<evidence type="ECO:0000259" key="10">
    <source>
        <dbReference type="PROSITE" id="PS51767"/>
    </source>
</evidence>
<dbReference type="AlphaFoldDB" id="A0A5J5B6X5"/>
<dbReference type="Gene3D" id="2.40.70.10">
    <property type="entry name" value="Acid Proteases"/>
    <property type="match status" value="2"/>
</dbReference>
<keyword evidence="12" id="KW-1185">Reference proteome</keyword>
<reference evidence="11 12" key="1">
    <citation type="submission" date="2019-09" db="EMBL/GenBank/DDBJ databases">
        <title>A chromosome-level genome assembly of the Chinese tupelo Nyssa sinensis.</title>
        <authorList>
            <person name="Yang X."/>
            <person name="Kang M."/>
            <person name="Yang Y."/>
            <person name="Xiong H."/>
            <person name="Wang M."/>
            <person name="Zhang Z."/>
            <person name="Wang Z."/>
            <person name="Wu H."/>
            <person name="Ma T."/>
            <person name="Liu J."/>
            <person name="Xi Z."/>
        </authorList>
    </citation>
    <scope>NUCLEOTIDE SEQUENCE [LARGE SCALE GENOMIC DNA]</scope>
    <source>
        <strain evidence="11">J267</strain>
        <tissue evidence="11">Leaf</tissue>
    </source>
</reference>
<organism evidence="11 12">
    <name type="scientific">Nyssa sinensis</name>
    <dbReference type="NCBI Taxonomy" id="561372"/>
    <lineage>
        <taxon>Eukaryota</taxon>
        <taxon>Viridiplantae</taxon>
        <taxon>Streptophyta</taxon>
        <taxon>Embryophyta</taxon>
        <taxon>Tracheophyta</taxon>
        <taxon>Spermatophyta</taxon>
        <taxon>Magnoliopsida</taxon>
        <taxon>eudicotyledons</taxon>
        <taxon>Gunneridae</taxon>
        <taxon>Pentapetalae</taxon>
        <taxon>asterids</taxon>
        <taxon>Cornales</taxon>
        <taxon>Nyssaceae</taxon>
        <taxon>Nyssa</taxon>
    </lineage>
</organism>
<keyword evidence="3" id="KW-0732">Signal</keyword>
<evidence type="ECO:0000256" key="7">
    <source>
        <dbReference type="ARBA" id="ARBA00068871"/>
    </source>
</evidence>
<dbReference type="InterPro" id="IPR001461">
    <property type="entry name" value="Aspartic_peptidase_A1"/>
</dbReference>
<keyword evidence="5" id="KW-0064">Aspartyl protease</keyword>
<dbReference type="InterPro" id="IPR032799">
    <property type="entry name" value="TAXi_C"/>
</dbReference>
<dbReference type="InterPro" id="IPR032861">
    <property type="entry name" value="TAXi_N"/>
</dbReference>
<dbReference type="GO" id="GO:0004190">
    <property type="term" value="F:aspartic-type endopeptidase activity"/>
    <property type="evidence" value="ECO:0007669"/>
    <property type="project" value="UniProtKB-KW"/>
</dbReference>
<keyword evidence="6" id="KW-0378">Hydrolase</keyword>
<keyword evidence="4" id="KW-0677">Repeat</keyword>
<evidence type="ECO:0000256" key="2">
    <source>
        <dbReference type="ARBA" id="ARBA00022670"/>
    </source>
</evidence>
<accession>A0A5J5B6X5</accession>
<feature type="active site" evidence="9">
    <location>
        <position position="286"/>
    </location>
</feature>
<dbReference type="PANTHER" id="PTHR13683:SF227">
    <property type="entry name" value="EUKARYOTIC ASPARTYL PROTEASE FAMILY PROTEIN"/>
    <property type="match status" value="1"/>
</dbReference>
<dbReference type="OrthoDB" id="2747330at2759"/>
<evidence type="ECO:0000256" key="1">
    <source>
        <dbReference type="ARBA" id="ARBA00007447"/>
    </source>
</evidence>
<evidence type="ECO:0000256" key="3">
    <source>
        <dbReference type="ARBA" id="ARBA00022729"/>
    </source>
</evidence>
<dbReference type="FunFam" id="2.40.70.10:FF:000015">
    <property type="entry name" value="Aspartyl protease family protein"/>
    <property type="match status" value="1"/>
</dbReference>
<gene>
    <name evidence="11" type="ORF">F0562_028015</name>
</gene>
<feature type="domain" description="Peptidase A1" evidence="10">
    <location>
        <begin position="69"/>
        <end position="414"/>
    </location>
</feature>
<dbReference type="InterPro" id="IPR033121">
    <property type="entry name" value="PEPTIDASE_A1"/>
</dbReference>
<proteinExistence type="inferred from homology"/>
<dbReference type="PRINTS" id="PR00792">
    <property type="entry name" value="PEPSIN"/>
</dbReference>
<dbReference type="FunFam" id="2.40.70.10:FF:000027">
    <property type="entry name" value="Aspartic proteinase Asp1 isoform A"/>
    <property type="match status" value="1"/>
</dbReference>
<dbReference type="InterPro" id="IPR021109">
    <property type="entry name" value="Peptidase_aspartic_dom_sf"/>
</dbReference>
<evidence type="ECO:0000256" key="4">
    <source>
        <dbReference type="ARBA" id="ARBA00022737"/>
    </source>
</evidence>
<sequence length="458" mass="50261">MKGSKMGKNEKEAQSNLLFALFLTTTFQFCFSDAKHLHNNMKIETKSPNHFGSSLVFPVRGDVFRTGSFYISMNIGNPPRTYFLDIDTGSDLTWVQCAPALGAKLLKAPNSPYKPNNNPVSCNDRLCAFVNKPADFQCKALTDQCDYEVEYVDYGSSLGVLVRDSFPLRFTNGSVYRPTMAFGCGYDQEFSGPIPPPYVDGVLGLANGKSSLISQLRNLGLTRNVVGHCFNGQGGGHLFFGDDLIPSGIVWTPMLSNSLNHYKSGPVDLLFDGKILVAKGLSIVFDSGSTYTYLNSPAYQATLIKVRTGLTGKPLMAVKDGSLPVCWKGEKPFKSIDAVLNYFSPLVLSFPNGNNVRFVLPPNNYLIITSNGNVCLGILDGTATNLGHLNVIGDISMLDKLVVYDNERQMIGWALANCNRPVTTQNPPHTDLVSQGRPNGHTYFFHFFVSMITLYNVT</sequence>
<evidence type="ECO:0000256" key="6">
    <source>
        <dbReference type="ARBA" id="ARBA00022801"/>
    </source>
</evidence>
<dbReference type="Proteomes" id="UP000325577">
    <property type="component" value="Linkage Group LG15"/>
</dbReference>
<evidence type="ECO:0000256" key="5">
    <source>
        <dbReference type="ARBA" id="ARBA00022750"/>
    </source>
</evidence>
<dbReference type="GO" id="GO:0006508">
    <property type="term" value="P:proteolysis"/>
    <property type="evidence" value="ECO:0007669"/>
    <property type="project" value="UniProtKB-KW"/>
</dbReference>
<evidence type="ECO:0000256" key="8">
    <source>
        <dbReference type="ARBA" id="ARBA00077656"/>
    </source>
</evidence>
<name>A0A5J5B6X5_9ASTE</name>
<evidence type="ECO:0000313" key="11">
    <source>
        <dbReference type="EMBL" id="KAA8538439.1"/>
    </source>
</evidence>
<evidence type="ECO:0000256" key="9">
    <source>
        <dbReference type="PIRSR" id="PIRSR601461-1"/>
    </source>
</evidence>
<protein>
    <recommendedName>
        <fullName evidence="7">Aspartic proteinase Asp1</fullName>
    </recommendedName>
    <alternativeName>
        <fullName evidence="8">Nucellin-like protein</fullName>
    </alternativeName>
</protein>
<feature type="active site" evidence="9">
    <location>
        <position position="87"/>
    </location>
</feature>
<keyword evidence="2" id="KW-0645">Protease</keyword>
<dbReference type="Pfam" id="PF14543">
    <property type="entry name" value="TAXi_N"/>
    <property type="match status" value="1"/>
</dbReference>
<dbReference type="SUPFAM" id="SSF50630">
    <property type="entry name" value="Acid proteases"/>
    <property type="match status" value="1"/>
</dbReference>
<dbReference type="Pfam" id="PF14541">
    <property type="entry name" value="TAXi_C"/>
    <property type="match status" value="1"/>
</dbReference>
<comment type="similarity">
    <text evidence="1">Belongs to the peptidase A1 family.</text>
</comment>
<dbReference type="PROSITE" id="PS51767">
    <property type="entry name" value="PEPTIDASE_A1"/>
    <property type="match status" value="1"/>
</dbReference>
<dbReference type="PANTHER" id="PTHR13683">
    <property type="entry name" value="ASPARTYL PROTEASES"/>
    <property type="match status" value="1"/>
</dbReference>
<evidence type="ECO:0000313" key="12">
    <source>
        <dbReference type="Proteomes" id="UP000325577"/>
    </source>
</evidence>